<dbReference type="Gene3D" id="1.20.1070.10">
    <property type="entry name" value="Rhodopsin 7-helix transmembrane proteins"/>
    <property type="match status" value="1"/>
</dbReference>
<keyword evidence="6" id="KW-0675">Receptor</keyword>
<dbReference type="SUPFAM" id="SSF81321">
    <property type="entry name" value="Family A G protein-coupled receptor-like"/>
    <property type="match status" value="1"/>
</dbReference>
<evidence type="ECO:0000256" key="8">
    <source>
        <dbReference type="SAM" id="MobiDB-lite"/>
    </source>
</evidence>
<reference evidence="12" key="1">
    <citation type="submission" date="2025-08" db="UniProtKB">
        <authorList>
            <consortium name="RefSeq"/>
        </authorList>
    </citation>
    <scope>IDENTIFICATION</scope>
</reference>
<feature type="transmembrane region" description="Helical" evidence="9">
    <location>
        <begin position="300"/>
        <end position="320"/>
    </location>
</feature>
<feature type="transmembrane region" description="Helical" evidence="9">
    <location>
        <begin position="215"/>
        <end position="235"/>
    </location>
</feature>
<keyword evidence="7" id="KW-0807">Transducer</keyword>
<dbReference type="RefSeq" id="XP_005107926.1">
    <property type="nucleotide sequence ID" value="XM_005107869.1"/>
</dbReference>
<dbReference type="Pfam" id="PF10328">
    <property type="entry name" value="7TM_GPCR_Srx"/>
    <property type="match status" value="1"/>
</dbReference>
<evidence type="ECO:0000256" key="6">
    <source>
        <dbReference type="ARBA" id="ARBA00023170"/>
    </source>
</evidence>
<evidence type="ECO:0000259" key="10">
    <source>
        <dbReference type="PROSITE" id="PS50262"/>
    </source>
</evidence>
<dbReference type="InterPro" id="IPR050125">
    <property type="entry name" value="GPCR_opsins"/>
</dbReference>
<feature type="domain" description="G-protein coupled receptors family 1 profile" evidence="10">
    <location>
        <begin position="45"/>
        <end position="363"/>
    </location>
</feature>
<dbReference type="InterPro" id="IPR017452">
    <property type="entry name" value="GPCR_Rhodpsn_7TM"/>
</dbReference>
<feature type="transmembrane region" description="Helical" evidence="9">
    <location>
        <begin position="66"/>
        <end position="92"/>
    </location>
</feature>
<evidence type="ECO:0000313" key="12">
    <source>
        <dbReference type="RefSeq" id="XP_005107926.1"/>
    </source>
</evidence>
<dbReference type="InterPro" id="IPR000276">
    <property type="entry name" value="GPCR_Rhodpsn"/>
</dbReference>
<protein>
    <submittedName>
        <fullName evidence="12">Uncharacterized protein LOC101862680</fullName>
    </submittedName>
</protein>
<name>A0ABM0K3J0_APLCA</name>
<evidence type="ECO:0000256" key="7">
    <source>
        <dbReference type="ARBA" id="ARBA00023224"/>
    </source>
</evidence>
<feature type="transmembrane region" description="Helical" evidence="9">
    <location>
        <begin position="104"/>
        <end position="137"/>
    </location>
</feature>
<dbReference type="InterPro" id="IPR019430">
    <property type="entry name" value="7TM_GPCR_serpentine_rcpt_Srx"/>
</dbReference>
<feature type="transmembrane region" description="Helical" evidence="9">
    <location>
        <begin position="25"/>
        <end position="54"/>
    </location>
</feature>
<evidence type="ECO:0000256" key="1">
    <source>
        <dbReference type="ARBA" id="ARBA00004141"/>
    </source>
</evidence>
<feature type="compositionally biased region" description="Polar residues" evidence="8">
    <location>
        <begin position="265"/>
        <end position="281"/>
    </location>
</feature>
<feature type="transmembrane region" description="Helical" evidence="9">
    <location>
        <begin position="149"/>
        <end position="168"/>
    </location>
</feature>
<feature type="transmembrane region" description="Helical" evidence="9">
    <location>
        <begin position="340"/>
        <end position="364"/>
    </location>
</feature>
<keyword evidence="5 9" id="KW-0472">Membrane</keyword>
<organism evidence="11 12">
    <name type="scientific">Aplysia californica</name>
    <name type="common">California sea hare</name>
    <dbReference type="NCBI Taxonomy" id="6500"/>
    <lineage>
        <taxon>Eukaryota</taxon>
        <taxon>Metazoa</taxon>
        <taxon>Spiralia</taxon>
        <taxon>Lophotrochozoa</taxon>
        <taxon>Mollusca</taxon>
        <taxon>Gastropoda</taxon>
        <taxon>Heterobranchia</taxon>
        <taxon>Euthyneura</taxon>
        <taxon>Tectipleura</taxon>
        <taxon>Aplysiida</taxon>
        <taxon>Aplysioidea</taxon>
        <taxon>Aplysiidae</taxon>
        <taxon>Aplysia</taxon>
    </lineage>
</organism>
<evidence type="ECO:0000256" key="4">
    <source>
        <dbReference type="ARBA" id="ARBA00023040"/>
    </source>
</evidence>
<evidence type="ECO:0000256" key="2">
    <source>
        <dbReference type="ARBA" id="ARBA00022692"/>
    </source>
</evidence>
<gene>
    <name evidence="12" type="primary">LOC101862680</name>
</gene>
<evidence type="ECO:0000256" key="5">
    <source>
        <dbReference type="ARBA" id="ARBA00023136"/>
    </source>
</evidence>
<keyword evidence="3 9" id="KW-1133">Transmembrane helix</keyword>
<comment type="subcellular location">
    <subcellularLocation>
        <location evidence="1">Membrane</location>
        <topology evidence="1">Multi-pass membrane protein</topology>
    </subcellularLocation>
</comment>
<dbReference type="PANTHER" id="PTHR24240">
    <property type="entry name" value="OPSIN"/>
    <property type="match status" value="1"/>
</dbReference>
<keyword evidence="11" id="KW-1185">Reference proteome</keyword>
<evidence type="ECO:0000313" key="11">
    <source>
        <dbReference type="Proteomes" id="UP000694888"/>
    </source>
</evidence>
<dbReference type="GeneID" id="101862680"/>
<accession>A0ABM0K3J0</accession>
<sequence length="388" mass="42520">MNTSVSSFNKLQVPTGLLDAQAYELFSVIFLFALVIPITVFGLVSNVVNIVIFLKIGRDDPVSISFLALSVSDLTYLLILAFTSVSNGLVLYDVTGTTSLTPLVYYVIWYALIFHKTSALITTYTSVARCCCVVIALKFRHFFTLKRTYIVLVAIFLIGIGLHVPPIATQELTWSRYRVSRGINKSSVLVSGFTLKRLAGFRESKSVHDTLNNNALLYTCVAISFVCLLALVNALRASATFRQASTVVTSTSASSSSSSHDHTPRMTSPINTQTPPSSKLVQSEKEKTSHGALNGKEIQVIKAVTLVCAIFLLSNVPVILNSLARLAVPDFDLGRRFHYLFIVCSTTGTFCGYFSAAINIVVYFQFNSRYRDCLTSFISGKTGGSKKK</sequence>
<keyword evidence="4" id="KW-0297">G-protein coupled receptor</keyword>
<proteinExistence type="predicted"/>
<dbReference type="PROSITE" id="PS50262">
    <property type="entry name" value="G_PROTEIN_RECEP_F1_2"/>
    <property type="match status" value="1"/>
</dbReference>
<evidence type="ECO:0000256" key="9">
    <source>
        <dbReference type="SAM" id="Phobius"/>
    </source>
</evidence>
<dbReference type="Proteomes" id="UP000694888">
    <property type="component" value="Unplaced"/>
</dbReference>
<feature type="region of interest" description="Disordered" evidence="8">
    <location>
        <begin position="252"/>
        <end position="290"/>
    </location>
</feature>
<dbReference type="PRINTS" id="PR00237">
    <property type="entry name" value="GPCRRHODOPSN"/>
</dbReference>
<evidence type="ECO:0000256" key="3">
    <source>
        <dbReference type="ARBA" id="ARBA00022989"/>
    </source>
</evidence>
<keyword evidence="2 9" id="KW-0812">Transmembrane</keyword>